<evidence type="ECO:0000313" key="3">
    <source>
        <dbReference type="Proteomes" id="UP001266305"/>
    </source>
</evidence>
<evidence type="ECO:0000313" key="2">
    <source>
        <dbReference type="EMBL" id="KAK2088078.1"/>
    </source>
</evidence>
<dbReference type="Proteomes" id="UP001266305">
    <property type="component" value="Unassembled WGS sequence"/>
</dbReference>
<sequence length="89" mass="10434">MEENKEGAEMVSGPHFPEKSPNKKLKPTYWNKKDPVDKKEAAAQKRSMCDYGKLEIEVPEVNLQFFQEHRRCVNQCPQESREREQGIRA</sequence>
<reference evidence="2 3" key="1">
    <citation type="submission" date="2023-05" db="EMBL/GenBank/DDBJ databases">
        <title>B98-5 Cell Line De Novo Hybrid Assembly: An Optical Mapping Approach.</title>
        <authorList>
            <person name="Kananen K."/>
            <person name="Auerbach J.A."/>
            <person name="Kautto E."/>
            <person name="Blachly J.S."/>
        </authorList>
    </citation>
    <scope>NUCLEOTIDE SEQUENCE [LARGE SCALE GENOMIC DNA]</scope>
    <source>
        <strain evidence="2">B95-8</strain>
        <tissue evidence="2">Cell line</tissue>
    </source>
</reference>
<feature type="non-terminal residue" evidence="2">
    <location>
        <position position="89"/>
    </location>
</feature>
<evidence type="ECO:0000256" key="1">
    <source>
        <dbReference type="SAM" id="MobiDB-lite"/>
    </source>
</evidence>
<protein>
    <submittedName>
        <fullName evidence="2">Uncharacterized protein</fullName>
    </submittedName>
</protein>
<proteinExistence type="predicted"/>
<dbReference type="EMBL" id="JASSZA010000019">
    <property type="protein sequence ID" value="KAK2088078.1"/>
    <property type="molecule type" value="Genomic_DNA"/>
</dbReference>
<organism evidence="2 3">
    <name type="scientific">Saguinus oedipus</name>
    <name type="common">Cotton-top tamarin</name>
    <name type="synonym">Oedipomidas oedipus</name>
    <dbReference type="NCBI Taxonomy" id="9490"/>
    <lineage>
        <taxon>Eukaryota</taxon>
        <taxon>Metazoa</taxon>
        <taxon>Chordata</taxon>
        <taxon>Craniata</taxon>
        <taxon>Vertebrata</taxon>
        <taxon>Euteleostomi</taxon>
        <taxon>Mammalia</taxon>
        <taxon>Eutheria</taxon>
        <taxon>Euarchontoglires</taxon>
        <taxon>Primates</taxon>
        <taxon>Haplorrhini</taxon>
        <taxon>Platyrrhini</taxon>
        <taxon>Cebidae</taxon>
        <taxon>Callitrichinae</taxon>
        <taxon>Saguinus</taxon>
    </lineage>
</organism>
<name>A0ABQ9TTG0_SAGOE</name>
<accession>A0ABQ9TTG0</accession>
<gene>
    <name evidence="2" type="ORF">P7K49_033985</name>
</gene>
<feature type="region of interest" description="Disordered" evidence="1">
    <location>
        <begin position="1"/>
        <end position="38"/>
    </location>
</feature>
<comment type="caution">
    <text evidence="2">The sequence shown here is derived from an EMBL/GenBank/DDBJ whole genome shotgun (WGS) entry which is preliminary data.</text>
</comment>
<keyword evidence="3" id="KW-1185">Reference proteome</keyword>